<evidence type="ECO:0000256" key="8">
    <source>
        <dbReference type="PROSITE-ProRule" id="PRU00703"/>
    </source>
</evidence>
<dbReference type="GO" id="GO:0015095">
    <property type="term" value="F:magnesium ion transmembrane transporter activity"/>
    <property type="evidence" value="ECO:0007669"/>
    <property type="project" value="UniProtKB-UniRule"/>
</dbReference>
<evidence type="ECO:0000313" key="12">
    <source>
        <dbReference type="Proteomes" id="UP000094271"/>
    </source>
</evidence>
<dbReference type="NCBIfam" id="TIGR00400">
    <property type="entry name" value="mgtE"/>
    <property type="match status" value="1"/>
</dbReference>
<evidence type="ECO:0000256" key="4">
    <source>
        <dbReference type="ARBA" id="ARBA00022692"/>
    </source>
</evidence>
<reference evidence="11 12" key="1">
    <citation type="submission" date="2016-08" db="EMBL/GenBank/DDBJ databases">
        <authorList>
            <person name="Seilhamer J.J."/>
        </authorList>
    </citation>
    <scope>NUCLEOTIDE SEQUENCE [LARGE SCALE GENOMIC DNA]</scope>
    <source>
        <strain evidence="11 12">NML150140-1</strain>
    </source>
</reference>
<feature type="transmembrane region" description="Helical" evidence="9">
    <location>
        <begin position="389"/>
        <end position="417"/>
    </location>
</feature>
<dbReference type="SUPFAM" id="SSF54631">
    <property type="entry name" value="CBS-domain pair"/>
    <property type="match status" value="1"/>
</dbReference>
<dbReference type="AlphaFoldDB" id="A0A1E3UEV0"/>
<dbReference type="InterPro" id="IPR046342">
    <property type="entry name" value="CBS_dom_sf"/>
</dbReference>
<evidence type="ECO:0000259" key="10">
    <source>
        <dbReference type="PROSITE" id="PS51371"/>
    </source>
</evidence>
<dbReference type="CDD" id="cd04606">
    <property type="entry name" value="CBS_pair_Mg_transporter"/>
    <property type="match status" value="1"/>
</dbReference>
<dbReference type="PROSITE" id="PS51371">
    <property type="entry name" value="CBS"/>
    <property type="match status" value="2"/>
</dbReference>
<name>A0A1E3UEV0_9FIRM</name>
<protein>
    <recommendedName>
        <fullName evidence="9">Magnesium transporter MgtE</fullName>
    </recommendedName>
</protein>
<evidence type="ECO:0000313" key="11">
    <source>
        <dbReference type="EMBL" id="ODR47057.1"/>
    </source>
</evidence>
<dbReference type="EMBL" id="MEHA01000021">
    <property type="protein sequence ID" value="ODR47057.1"/>
    <property type="molecule type" value="Genomic_DNA"/>
</dbReference>
<dbReference type="InterPro" id="IPR000644">
    <property type="entry name" value="CBS_dom"/>
</dbReference>
<feature type="domain" description="CBS" evidence="10">
    <location>
        <begin position="199"/>
        <end position="255"/>
    </location>
</feature>
<evidence type="ECO:0000256" key="1">
    <source>
        <dbReference type="ARBA" id="ARBA00004141"/>
    </source>
</evidence>
<comment type="caution">
    <text evidence="11">The sequence shown here is derived from an EMBL/GenBank/DDBJ whole genome shotgun (WGS) entry which is preliminary data.</text>
</comment>
<dbReference type="SMART" id="SM00924">
    <property type="entry name" value="MgtE_N"/>
    <property type="match status" value="1"/>
</dbReference>
<keyword evidence="9" id="KW-1003">Cell membrane</keyword>
<keyword evidence="6 9" id="KW-1133">Transmembrane helix</keyword>
<organism evidence="11 12">
    <name type="scientific">Eisenbergiella tayi</name>
    <dbReference type="NCBI Taxonomy" id="1432052"/>
    <lineage>
        <taxon>Bacteria</taxon>
        <taxon>Bacillati</taxon>
        <taxon>Bacillota</taxon>
        <taxon>Clostridia</taxon>
        <taxon>Lachnospirales</taxon>
        <taxon>Lachnospiraceae</taxon>
        <taxon>Eisenbergiella</taxon>
    </lineage>
</organism>
<comment type="function">
    <text evidence="9">Acts as a magnesium transporter.</text>
</comment>
<evidence type="ECO:0000256" key="7">
    <source>
        <dbReference type="ARBA" id="ARBA00023136"/>
    </source>
</evidence>
<keyword evidence="7 9" id="KW-0472">Membrane</keyword>
<keyword evidence="9" id="KW-0479">Metal-binding</keyword>
<dbReference type="Gene3D" id="1.10.357.20">
    <property type="entry name" value="SLC41 divalent cation transporters, integral membrane domain"/>
    <property type="match status" value="1"/>
</dbReference>
<dbReference type="PANTHER" id="PTHR43773">
    <property type="entry name" value="MAGNESIUM TRANSPORTER MGTE"/>
    <property type="match status" value="1"/>
</dbReference>
<dbReference type="InterPro" id="IPR006669">
    <property type="entry name" value="MgtE_transporter"/>
</dbReference>
<dbReference type="Gene3D" id="3.10.580.10">
    <property type="entry name" value="CBS-domain"/>
    <property type="match status" value="1"/>
</dbReference>
<comment type="caution">
    <text evidence="9">Lacks conserved residue(s) required for the propagation of feature annotation.</text>
</comment>
<dbReference type="SUPFAM" id="SSF158791">
    <property type="entry name" value="MgtE N-terminal domain-like"/>
    <property type="match status" value="1"/>
</dbReference>
<dbReference type="SMART" id="SM00116">
    <property type="entry name" value="CBS"/>
    <property type="match status" value="2"/>
</dbReference>
<dbReference type="GO" id="GO:0046872">
    <property type="term" value="F:metal ion binding"/>
    <property type="evidence" value="ECO:0007669"/>
    <property type="project" value="UniProtKB-KW"/>
</dbReference>
<feature type="transmembrane region" description="Helical" evidence="9">
    <location>
        <begin position="438"/>
        <end position="458"/>
    </location>
</feature>
<dbReference type="GO" id="GO:0005886">
    <property type="term" value="C:plasma membrane"/>
    <property type="evidence" value="ECO:0007669"/>
    <property type="project" value="UniProtKB-SubCell"/>
</dbReference>
<dbReference type="Pfam" id="PF03448">
    <property type="entry name" value="MgtE_N"/>
    <property type="match status" value="1"/>
</dbReference>
<feature type="transmembrane region" description="Helical" evidence="9">
    <location>
        <begin position="281"/>
        <end position="301"/>
    </location>
</feature>
<dbReference type="PANTHER" id="PTHR43773:SF1">
    <property type="entry name" value="MAGNESIUM TRANSPORTER MGTE"/>
    <property type="match status" value="1"/>
</dbReference>
<dbReference type="Pfam" id="PF00571">
    <property type="entry name" value="CBS"/>
    <property type="match status" value="2"/>
</dbReference>
<keyword evidence="4 9" id="KW-0812">Transmembrane</keyword>
<dbReference type="SUPFAM" id="SSF161093">
    <property type="entry name" value="MgtE membrane domain-like"/>
    <property type="match status" value="1"/>
</dbReference>
<comment type="subunit">
    <text evidence="9">Homodimer.</text>
</comment>
<comment type="subcellular location">
    <subcellularLocation>
        <location evidence="9">Cell membrane</location>
        <topology evidence="9">Multi-pass membrane protein</topology>
    </subcellularLocation>
    <subcellularLocation>
        <location evidence="1">Membrane</location>
        <topology evidence="1">Multi-pass membrane protein</topology>
    </subcellularLocation>
</comment>
<keyword evidence="3 9" id="KW-0813">Transport</keyword>
<proteinExistence type="inferred from homology"/>
<dbReference type="InterPro" id="IPR006668">
    <property type="entry name" value="Mg_transptr_MgtE_intracell_dom"/>
</dbReference>
<dbReference type="OrthoDB" id="9790355at2"/>
<sequence>MPNYEREIIRIIRGNDTPPVMKDKLMAYHENSIAAALSDMSVSERQRLYRILDVDDLSDVIEYAEESAVSGYLEEMDIKKKVAVLTKMDADKAVLLLEQLDKKERETLIELLGDDVKKDIALISSFDEDQIGSKMTTNFIALHADLSIKQAMKELIRQAADHDNIATLYVVDDNNIFRGAIVLKDLIVAREGSPLEDLIITSYPFVYAKEEIDDCIERIKDYSEDSIPALDEENKLLGIITAQDIIKVVDDEMGEDYAKLAGLSAEEDLAEPLKESVKKRLPWLVILLGLGLVVSSVVGLFEAVMAQITIAVFFQSLILDMSGNVGTQSLAVTIRVLMDENLTGKQKARLVFKEGRIGLTNGLLLGSLSVVFIGFYIHFSQHAAWQFSFGISVCIGLALVLALVISSLIGTVVPIFFKKIKIDPAVASGPLITTLNDLVAVITYYGLVWFLLIEVMHIA</sequence>
<evidence type="ECO:0000256" key="3">
    <source>
        <dbReference type="ARBA" id="ARBA00022448"/>
    </source>
</evidence>
<dbReference type="InterPro" id="IPR006667">
    <property type="entry name" value="SLC41_membr_dom"/>
</dbReference>
<gene>
    <name evidence="11" type="ORF">BEI59_23270</name>
</gene>
<dbReference type="Gene3D" id="1.25.60.10">
    <property type="entry name" value="MgtE N-terminal domain-like"/>
    <property type="match status" value="1"/>
</dbReference>
<accession>A0A1E3UEV0</accession>
<evidence type="ECO:0000256" key="5">
    <source>
        <dbReference type="ARBA" id="ARBA00022842"/>
    </source>
</evidence>
<dbReference type="InterPro" id="IPR036739">
    <property type="entry name" value="SLC41_membr_dom_sf"/>
</dbReference>
<dbReference type="InterPro" id="IPR038076">
    <property type="entry name" value="MgtE_N_sf"/>
</dbReference>
<keyword evidence="8" id="KW-0129">CBS domain</keyword>
<keyword evidence="5 9" id="KW-0460">Magnesium</keyword>
<feature type="transmembrane region" description="Helical" evidence="9">
    <location>
        <begin position="358"/>
        <end position="377"/>
    </location>
</feature>
<dbReference type="Proteomes" id="UP000094271">
    <property type="component" value="Unassembled WGS sequence"/>
</dbReference>
<feature type="domain" description="CBS" evidence="10">
    <location>
        <begin position="135"/>
        <end position="198"/>
    </location>
</feature>
<evidence type="ECO:0000256" key="6">
    <source>
        <dbReference type="ARBA" id="ARBA00022989"/>
    </source>
</evidence>
<dbReference type="Pfam" id="PF01769">
    <property type="entry name" value="MgtE"/>
    <property type="match status" value="1"/>
</dbReference>
<comment type="similarity">
    <text evidence="2 9">Belongs to the SLC41A transporter family.</text>
</comment>
<evidence type="ECO:0000256" key="9">
    <source>
        <dbReference type="RuleBase" id="RU362011"/>
    </source>
</evidence>
<evidence type="ECO:0000256" key="2">
    <source>
        <dbReference type="ARBA" id="ARBA00009749"/>
    </source>
</evidence>